<dbReference type="Pfam" id="PF00593">
    <property type="entry name" value="TonB_dep_Rec_b-barrel"/>
    <property type="match status" value="1"/>
</dbReference>
<dbReference type="SUPFAM" id="SSF49464">
    <property type="entry name" value="Carboxypeptidase regulatory domain-like"/>
    <property type="match status" value="1"/>
</dbReference>
<dbReference type="Proteomes" id="UP001500968">
    <property type="component" value="Unassembled WGS sequence"/>
</dbReference>
<evidence type="ECO:0000256" key="8">
    <source>
        <dbReference type="ARBA" id="ARBA00023170"/>
    </source>
</evidence>
<reference evidence="15" key="1">
    <citation type="journal article" date="2019" name="Int. J. Syst. Evol. Microbiol.">
        <title>The Global Catalogue of Microorganisms (GCM) 10K type strain sequencing project: providing services to taxonomists for standard genome sequencing and annotation.</title>
        <authorList>
            <consortium name="The Broad Institute Genomics Platform"/>
            <consortium name="The Broad Institute Genome Sequencing Center for Infectious Disease"/>
            <person name="Wu L."/>
            <person name="Ma J."/>
        </authorList>
    </citation>
    <scope>NUCLEOTIDE SEQUENCE [LARGE SCALE GENOMIC DNA]</scope>
    <source>
        <strain evidence="15">JCM 17064</strain>
    </source>
</reference>
<dbReference type="InterPro" id="IPR023996">
    <property type="entry name" value="TonB-dep_OMP_SusC/RagA"/>
</dbReference>
<evidence type="ECO:0000256" key="10">
    <source>
        <dbReference type="PROSITE-ProRule" id="PRU01360"/>
    </source>
</evidence>
<dbReference type="Pfam" id="PF07715">
    <property type="entry name" value="Plug"/>
    <property type="match status" value="1"/>
</dbReference>
<evidence type="ECO:0000256" key="7">
    <source>
        <dbReference type="ARBA" id="ARBA00023136"/>
    </source>
</evidence>
<dbReference type="InterPro" id="IPR000531">
    <property type="entry name" value="Beta-barrel_TonB"/>
</dbReference>
<comment type="caution">
    <text evidence="14">The sequence shown here is derived from an EMBL/GenBank/DDBJ whole genome shotgun (WGS) entry which is preliminary data.</text>
</comment>
<gene>
    <name evidence="14" type="ORF">GCM10022386_07740</name>
</gene>
<comment type="subcellular location">
    <subcellularLocation>
        <location evidence="1 10">Cell outer membrane</location>
        <topology evidence="1 10">Multi-pass membrane protein</topology>
    </subcellularLocation>
</comment>
<proteinExistence type="inferred from homology"/>
<dbReference type="SUPFAM" id="SSF56935">
    <property type="entry name" value="Porins"/>
    <property type="match status" value="1"/>
</dbReference>
<keyword evidence="3 10" id="KW-1134">Transmembrane beta strand</keyword>
<keyword evidence="9 10" id="KW-0998">Cell outer membrane</keyword>
<organism evidence="14 15">
    <name type="scientific">Flavobacterium cheonhonense</name>
    <dbReference type="NCBI Taxonomy" id="706185"/>
    <lineage>
        <taxon>Bacteria</taxon>
        <taxon>Pseudomonadati</taxon>
        <taxon>Bacteroidota</taxon>
        <taxon>Flavobacteriia</taxon>
        <taxon>Flavobacteriales</taxon>
        <taxon>Flavobacteriaceae</taxon>
        <taxon>Flavobacterium</taxon>
    </lineage>
</organism>
<dbReference type="NCBIfam" id="TIGR04056">
    <property type="entry name" value="OMP_RagA_SusC"/>
    <property type="match status" value="1"/>
</dbReference>
<keyword evidence="7 10" id="KW-0472">Membrane</keyword>
<sequence length="986" mass="108230">MSESKGIRDKGKDFSTLLITTQQIITGTISDSNGVLPGVTVAIKDTNINAITDETGKFSIAAKTDDVLVFSYIGYKTLEVTVTNSNVINVTLQEDATTLKEVTVNAGYYTVKDKERTGSISKITSKDIEKQPVTNVLSTMQGRMAGVSITQTSGVPGGGFDLKIRGQNSLRAEGNSPLYLIDGVPYSSESVGNSRTTSVMPTLANPLNSINPLDIESIEVLKDADATAIYGSRGANGVVLITTKKGKQGKTRYTMSVSQGVANATQFMKLLNTEQYLAMRNEAFANDGFAPSFMDFDVNGTWDPNRYTDWQKELVGGTATYKDANASVSGGSAQTQFMVSGTFHDETTVFPGDFGYKRGVLRSNLNHASENQKFRLSLSTAYTVQDNDQPAVDLSRTAMLLAPNAPALYNDDGSLNWEGSTWENPLAALAGKYRTKTYDVIANGTIGYVLLPGVELKSAFGITDTKHDETRTTPSTIYDPVYGAGPEFSSLIVNTVNRRSWIAEPQLSWAQQWRYGKTELLAGGTFQQQKGTRLVQQGNGFVSNSLIYNLASAFSVNTLQDQQTDYKYQAFFGRFNYSYQDKYILNLTGRRDGSSRFGPGNQFATFGAVGAAWLFGEEMFIKDKSILSFGKLRGSYGTTGNDLIGDYQFLDTFLSSGVSYNGVIVLEPTRLNNPNFGWETNKKLELALEAGFFKDRIFLTLGWYNNRSSSQLVGIPMPATTGFPSLQGNLNATVQNRGTEITLRTVNFQNGNFSWTTNFNISFSKNKLLSFPDLATSTYRNQFVIGEALNIQKVYRYTGLDPQTGVFTFEDMNGDGVLSGLDRQVVKDFNPSFFGGLSNQFTYGRWALDVMFQFVKQDNYTAAAMTGVPGTMGNQPTAVLQHWQAPGDTAGFQVYTAGYNGDAVDAYFNYYESDALIGDASFVRLKNVALTYKVPERWLFGASCKVTLEGQNLLTFTSYEGRDPEFTTYGYLPPLKVFTAGLQFSF</sequence>
<protein>
    <submittedName>
        <fullName evidence="14">TonB-dependent receptor</fullName>
    </submittedName>
</protein>
<feature type="domain" description="TonB-dependent receptor-like beta-barrel" evidence="12">
    <location>
        <begin position="398"/>
        <end position="779"/>
    </location>
</feature>
<feature type="domain" description="TonB-dependent receptor plug" evidence="13">
    <location>
        <begin position="114"/>
        <end position="238"/>
    </location>
</feature>
<keyword evidence="2 10" id="KW-0813">Transport</keyword>
<evidence type="ECO:0000256" key="4">
    <source>
        <dbReference type="ARBA" id="ARBA00022692"/>
    </source>
</evidence>
<evidence type="ECO:0000256" key="9">
    <source>
        <dbReference type="ARBA" id="ARBA00023237"/>
    </source>
</evidence>
<dbReference type="Gene3D" id="2.170.130.10">
    <property type="entry name" value="TonB-dependent receptor, plug domain"/>
    <property type="match status" value="1"/>
</dbReference>
<keyword evidence="6 11" id="KW-0798">TonB box</keyword>
<evidence type="ECO:0000259" key="12">
    <source>
        <dbReference type="Pfam" id="PF00593"/>
    </source>
</evidence>
<dbReference type="InterPro" id="IPR012910">
    <property type="entry name" value="Plug_dom"/>
</dbReference>
<dbReference type="Gene3D" id="2.60.40.1120">
    <property type="entry name" value="Carboxypeptidase-like, regulatory domain"/>
    <property type="match status" value="1"/>
</dbReference>
<comment type="similarity">
    <text evidence="10 11">Belongs to the TonB-dependent receptor family.</text>
</comment>
<evidence type="ECO:0000313" key="14">
    <source>
        <dbReference type="EMBL" id="GAA4026835.1"/>
    </source>
</evidence>
<dbReference type="NCBIfam" id="TIGR04057">
    <property type="entry name" value="SusC_RagA_signa"/>
    <property type="match status" value="1"/>
</dbReference>
<dbReference type="InterPro" id="IPR037066">
    <property type="entry name" value="Plug_dom_sf"/>
</dbReference>
<dbReference type="EMBL" id="BAABCR010000012">
    <property type="protein sequence ID" value="GAA4026835.1"/>
    <property type="molecule type" value="Genomic_DNA"/>
</dbReference>
<dbReference type="Pfam" id="PF13715">
    <property type="entry name" value="CarbopepD_reg_2"/>
    <property type="match status" value="1"/>
</dbReference>
<evidence type="ECO:0000259" key="13">
    <source>
        <dbReference type="Pfam" id="PF07715"/>
    </source>
</evidence>
<dbReference type="InterPro" id="IPR039426">
    <property type="entry name" value="TonB-dep_rcpt-like"/>
</dbReference>
<dbReference type="PANTHER" id="PTHR30069:SF29">
    <property type="entry name" value="HEMOGLOBIN AND HEMOGLOBIN-HAPTOGLOBIN-BINDING PROTEIN 1-RELATED"/>
    <property type="match status" value="1"/>
</dbReference>
<evidence type="ECO:0000256" key="2">
    <source>
        <dbReference type="ARBA" id="ARBA00022448"/>
    </source>
</evidence>
<dbReference type="PROSITE" id="PS52016">
    <property type="entry name" value="TONB_DEPENDENT_REC_3"/>
    <property type="match status" value="1"/>
</dbReference>
<dbReference type="InterPro" id="IPR023997">
    <property type="entry name" value="TonB-dep_OMP_SusC/RagA_CS"/>
</dbReference>
<evidence type="ECO:0000313" key="15">
    <source>
        <dbReference type="Proteomes" id="UP001500968"/>
    </source>
</evidence>
<evidence type="ECO:0000256" key="1">
    <source>
        <dbReference type="ARBA" id="ARBA00004571"/>
    </source>
</evidence>
<dbReference type="InterPro" id="IPR008969">
    <property type="entry name" value="CarboxyPept-like_regulatory"/>
</dbReference>
<keyword evidence="8 14" id="KW-0675">Receptor</keyword>
<evidence type="ECO:0000256" key="11">
    <source>
        <dbReference type="RuleBase" id="RU003357"/>
    </source>
</evidence>
<keyword evidence="4 10" id="KW-0812">Transmembrane</keyword>
<dbReference type="InterPro" id="IPR036942">
    <property type="entry name" value="Beta-barrel_TonB_sf"/>
</dbReference>
<keyword evidence="15" id="KW-1185">Reference proteome</keyword>
<dbReference type="Gene3D" id="2.40.170.20">
    <property type="entry name" value="TonB-dependent receptor, beta-barrel domain"/>
    <property type="match status" value="1"/>
</dbReference>
<evidence type="ECO:0000256" key="5">
    <source>
        <dbReference type="ARBA" id="ARBA00022729"/>
    </source>
</evidence>
<dbReference type="PANTHER" id="PTHR30069">
    <property type="entry name" value="TONB-DEPENDENT OUTER MEMBRANE RECEPTOR"/>
    <property type="match status" value="1"/>
</dbReference>
<evidence type="ECO:0000256" key="6">
    <source>
        <dbReference type="ARBA" id="ARBA00023077"/>
    </source>
</evidence>
<accession>A0ABP7TIV6</accession>
<name>A0ABP7TIV6_9FLAO</name>
<evidence type="ECO:0000256" key="3">
    <source>
        <dbReference type="ARBA" id="ARBA00022452"/>
    </source>
</evidence>
<keyword evidence="5" id="KW-0732">Signal</keyword>